<feature type="transmembrane region" description="Helical" evidence="1">
    <location>
        <begin position="55"/>
        <end position="78"/>
    </location>
</feature>
<feature type="transmembrane region" description="Helical" evidence="1">
    <location>
        <begin position="207"/>
        <end position="226"/>
    </location>
</feature>
<keyword evidence="3" id="KW-1185">Reference proteome</keyword>
<feature type="transmembrane region" description="Helical" evidence="1">
    <location>
        <begin position="329"/>
        <end position="348"/>
    </location>
</feature>
<feature type="transmembrane region" description="Helical" evidence="1">
    <location>
        <begin position="354"/>
        <end position="370"/>
    </location>
</feature>
<dbReference type="Proteomes" id="UP000476411">
    <property type="component" value="Chromosome"/>
</dbReference>
<feature type="transmembrane region" description="Helical" evidence="1">
    <location>
        <begin position="21"/>
        <end position="43"/>
    </location>
</feature>
<feature type="transmembrane region" description="Helical" evidence="1">
    <location>
        <begin position="114"/>
        <end position="135"/>
    </location>
</feature>
<evidence type="ECO:0000256" key="1">
    <source>
        <dbReference type="SAM" id="Phobius"/>
    </source>
</evidence>
<keyword evidence="1" id="KW-1133">Transmembrane helix</keyword>
<gene>
    <name evidence="2" type="ORF">GWR21_09020</name>
</gene>
<dbReference type="EMBL" id="CP048113">
    <property type="protein sequence ID" value="QHS59726.1"/>
    <property type="molecule type" value="Genomic_DNA"/>
</dbReference>
<feature type="transmembrane region" description="Helical" evidence="1">
    <location>
        <begin position="302"/>
        <end position="322"/>
    </location>
</feature>
<keyword evidence="1" id="KW-0812">Transmembrane</keyword>
<evidence type="ECO:0000313" key="2">
    <source>
        <dbReference type="EMBL" id="QHS59726.1"/>
    </source>
</evidence>
<dbReference type="AlphaFoldDB" id="A0A6B9ZC79"/>
<reference evidence="2 3" key="1">
    <citation type="submission" date="2020-01" db="EMBL/GenBank/DDBJ databases">
        <title>Complete genome sequence of Chitinophaga sp. H33E-04 isolated from quinoa roots.</title>
        <authorList>
            <person name="Weon H.-Y."/>
            <person name="Lee S.A."/>
        </authorList>
    </citation>
    <scope>NUCLEOTIDE SEQUENCE [LARGE SCALE GENOMIC DNA]</scope>
    <source>
        <strain evidence="2 3">H33E-04</strain>
    </source>
</reference>
<keyword evidence="1" id="KW-0472">Membrane</keyword>
<feature type="transmembrane region" description="Helical" evidence="1">
    <location>
        <begin position="232"/>
        <end position="251"/>
    </location>
</feature>
<feature type="transmembrane region" description="Helical" evidence="1">
    <location>
        <begin position="274"/>
        <end position="296"/>
    </location>
</feature>
<organism evidence="2 3">
    <name type="scientific">Chitinophaga agri</name>
    <dbReference type="NCBI Taxonomy" id="2703787"/>
    <lineage>
        <taxon>Bacteria</taxon>
        <taxon>Pseudomonadati</taxon>
        <taxon>Bacteroidota</taxon>
        <taxon>Chitinophagia</taxon>
        <taxon>Chitinophagales</taxon>
        <taxon>Chitinophagaceae</taxon>
        <taxon>Chitinophaga</taxon>
    </lineage>
</organism>
<accession>A0A6B9ZC79</accession>
<dbReference type="KEGG" id="chih:GWR21_09020"/>
<dbReference type="RefSeq" id="WP_162331421.1">
    <property type="nucleotide sequence ID" value="NZ_CP048113.1"/>
</dbReference>
<name>A0A6B9ZC79_9BACT</name>
<protein>
    <submittedName>
        <fullName evidence="2">Uncharacterized protein</fullName>
    </submittedName>
</protein>
<sequence>MISPLTRVLIRIFSTGFYRANAGLLLSFFVIIVSYTILITPAGTMPHELFEFSQLIVMLTFISSPVTLSMIFLVWLLYTVRSWQYVAAQLTLPENGFLFYSSTSLSWFRQLSSWWWMQFVITLPLTLYGLLAVVFGIIHHHYLYPFLTLIYLVLLMTVSAVIYVRLANKLSAGVPEVLAFRWPVRWPTPFFSLFLYQIVHRLKTGGIITKVLSLFCLSSGVYALASNNRHDLRVAGLVVLTAVTAHLYLVYQEHRFEGMMLPFARNFPYSRKQLFGYAVLRYLLLLTPEILVLFILESPLQATLLTLYAVSTLLLFRGWLYLTGLQMNIYLLVAFIMYILLFWLIMYGYLWQSAGINLLLGYLFFYLRYYRPRPVV</sequence>
<feature type="transmembrane region" description="Helical" evidence="1">
    <location>
        <begin position="142"/>
        <end position="164"/>
    </location>
</feature>
<proteinExistence type="predicted"/>
<evidence type="ECO:0000313" key="3">
    <source>
        <dbReference type="Proteomes" id="UP000476411"/>
    </source>
</evidence>